<organism evidence="1 2">
    <name type="scientific">Dallia pectoralis</name>
    <name type="common">Alaska blackfish</name>
    <dbReference type="NCBI Taxonomy" id="75939"/>
    <lineage>
        <taxon>Eukaryota</taxon>
        <taxon>Metazoa</taxon>
        <taxon>Chordata</taxon>
        <taxon>Craniata</taxon>
        <taxon>Vertebrata</taxon>
        <taxon>Euteleostomi</taxon>
        <taxon>Actinopterygii</taxon>
        <taxon>Neopterygii</taxon>
        <taxon>Teleostei</taxon>
        <taxon>Protacanthopterygii</taxon>
        <taxon>Esociformes</taxon>
        <taxon>Umbridae</taxon>
        <taxon>Dallia</taxon>
    </lineage>
</organism>
<comment type="caution">
    <text evidence="1">The sequence shown here is derived from an EMBL/GenBank/DDBJ whole genome shotgun (WGS) entry which is preliminary data.</text>
</comment>
<reference evidence="1" key="1">
    <citation type="submission" date="2021-05" db="EMBL/GenBank/DDBJ databases">
        <authorList>
            <person name="Pan Q."/>
            <person name="Jouanno E."/>
            <person name="Zahm M."/>
            <person name="Klopp C."/>
            <person name="Cabau C."/>
            <person name="Louis A."/>
            <person name="Berthelot C."/>
            <person name="Parey E."/>
            <person name="Roest Crollius H."/>
            <person name="Montfort J."/>
            <person name="Robinson-Rechavi M."/>
            <person name="Bouchez O."/>
            <person name="Lampietro C."/>
            <person name="Lopez Roques C."/>
            <person name="Donnadieu C."/>
            <person name="Postlethwait J."/>
            <person name="Bobe J."/>
            <person name="Dillon D."/>
            <person name="Chandos A."/>
            <person name="von Hippel F."/>
            <person name="Guiguen Y."/>
        </authorList>
    </citation>
    <scope>NUCLEOTIDE SEQUENCE</scope>
    <source>
        <strain evidence="1">YG-Jan2019</strain>
    </source>
</reference>
<dbReference type="Proteomes" id="UP001157502">
    <property type="component" value="Chromosome 11"/>
</dbReference>
<evidence type="ECO:0000313" key="1">
    <source>
        <dbReference type="EMBL" id="KAJ8005337.1"/>
    </source>
</evidence>
<dbReference type="EMBL" id="CM055738">
    <property type="protein sequence ID" value="KAJ8005337.1"/>
    <property type="molecule type" value="Genomic_DNA"/>
</dbReference>
<gene>
    <name evidence="1" type="ORF">DPEC_G00145580</name>
</gene>
<protein>
    <submittedName>
        <fullName evidence="1">Uncharacterized protein</fullName>
    </submittedName>
</protein>
<evidence type="ECO:0000313" key="2">
    <source>
        <dbReference type="Proteomes" id="UP001157502"/>
    </source>
</evidence>
<sequence>MPAKLIPKLGTLGLNTSLCNWILDFLTGRPQVLRYIKLVAEVNEMADNVSLLMVLFLCFWEHVVADTDTDNESCFKIKPGTMASIIIADIVLTVVIVIVTYHWASRRRLQKERADKVYMNVRANCKT</sequence>
<accession>A0ACC2GP51</accession>
<name>A0ACC2GP51_DALPE</name>
<keyword evidence="2" id="KW-1185">Reference proteome</keyword>
<proteinExistence type="predicted"/>